<reference evidence="2 3" key="1">
    <citation type="submission" date="2016-09" db="EMBL/GenBank/DDBJ databases">
        <authorList>
            <person name="Doonan J."/>
            <person name="Pachebat J.A."/>
            <person name="Golyshin P.N."/>
            <person name="Denman S."/>
            <person name="Mcdonald J.E."/>
        </authorList>
    </citation>
    <scope>NUCLEOTIDE SEQUENCE [LARGE SCALE GENOMIC DNA]</scope>
    <source>
        <strain evidence="2 3">FRB141</strain>
    </source>
</reference>
<organism evidence="2 3">
    <name type="scientific">Brenneria goodwinii</name>
    <dbReference type="NCBI Taxonomy" id="1109412"/>
    <lineage>
        <taxon>Bacteria</taxon>
        <taxon>Pseudomonadati</taxon>
        <taxon>Pseudomonadota</taxon>
        <taxon>Gammaproteobacteria</taxon>
        <taxon>Enterobacterales</taxon>
        <taxon>Pectobacteriaceae</taxon>
        <taxon>Brenneria</taxon>
    </lineage>
</organism>
<name>A0AAE8EQE2_9GAMM</name>
<dbReference type="AlphaFoldDB" id="A0AAE8EQE2"/>
<comment type="caution">
    <text evidence="2">The sequence shown here is derived from an EMBL/GenBank/DDBJ whole genome shotgun (WGS) entry which is preliminary data.</text>
</comment>
<gene>
    <name evidence="2" type="ORF">BIY26_05285</name>
</gene>
<dbReference type="KEGG" id="bgj:AWC36_18045"/>
<feature type="region of interest" description="Disordered" evidence="1">
    <location>
        <begin position="37"/>
        <end position="61"/>
    </location>
</feature>
<sequence>MLVMEILAALMTTSGPPKRIPNPVAGRQIGKKRSFLQQNFEPDTRDPAIRQNRITDYSEYR</sequence>
<evidence type="ECO:0000313" key="3">
    <source>
        <dbReference type="Proteomes" id="UP000285972"/>
    </source>
</evidence>
<evidence type="ECO:0000313" key="2">
    <source>
        <dbReference type="EMBL" id="RLM27920.1"/>
    </source>
</evidence>
<evidence type="ECO:0000256" key="1">
    <source>
        <dbReference type="SAM" id="MobiDB-lite"/>
    </source>
</evidence>
<protein>
    <submittedName>
        <fullName evidence="2">Uncharacterized protein</fullName>
    </submittedName>
</protein>
<dbReference type="Proteomes" id="UP000285972">
    <property type="component" value="Unassembled WGS sequence"/>
</dbReference>
<accession>A0AAE8EQE2</accession>
<proteinExistence type="predicted"/>
<dbReference type="EMBL" id="MJLX01000009">
    <property type="protein sequence ID" value="RLM27920.1"/>
    <property type="molecule type" value="Genomic_DNA"/>
</dbReference>